<dbReference type="Proteomes" id="UP000250043">
    <property type="component" value="Unassembled WGS sequence"/>
</dbReference>
<feature type="region of interest" description="Disordered" evidence="1">
    <location>
        <begin position="1"/>
        <end position="22"/>
    </location>
</feature>
<protein>
    <submittedName>
        <fullName evidence="2">Uncharacterized protein</fullName>
    </submittedName>
</protein>
<sequence length="1007" mass="107231">MTVGPSGNGLQTMSDENGQQGQTSFALVTQNLLAGLGGIALEQYLNSPPAHVLSELDDDSEQPPAPSVAGAELPGFPSMAQQESAQPSAETSKDTAGVSVEQSVTRLHQICQHAFAGQNDVLKFEFVQDEATRAWSCTLTIAHPNGSSKSYTSGTSHAKQSEAKARTCALAIQNGAIDFIVAANAEGHSAKATSATTTQQNTHSAAAEPTVSGDAVQQIEQYCAESGDARPKLDWIPVCEPKFGRTQGYALRVRHSAHVHKVYSVDTIYESPTEAQKACAEVALAEDVLDYIKHGRSQANAAAASTDESTAPESTETWTVQRFYEDLPQPVPETVPGKTAADINSPAWLNMAIQSARGAKIASNFIWTANAQTGLHGCLLRLTRPGESRSYLADAIFAKRNEAKAAVCLLAMSQGVGTWIRDLAKEVENRLSPEVKKQVTDMLLPALLSEYRKVRPSASPAFDFHTVQDACGCTLTVELSPTPSSEQTRRYTVEAEYRNRNDAKIAVVWSAVQQGVMEFILFRGQSLPSGYVPSYNGGDATAMNPRKRRQDWAGGDKPYGMHQNNAQGWDGQFKKPRLNGGVEGNFMNHPRGSFGRGRARGWNNRGTGRYRNDAAWMGPRMPGPGEVGYAAGPPFMGPPAGQFQPGPGVPAYGFVQHVTPSFIPPQNGAYPHNYGGYAPAPAAPGPTLYQSTPMPAANGAQYYGGVAQPGAAYPSYYPNVTSPSPGQYAQQAQNMPAANPYAAYSQSQASAPQSYTSTVSQAPVYYPPAHTHYSHPHTQPVYNPATGQYYPVPPAPYAQAPVSISQASPSPTPPATATVTNSTPQTSGTQTSTMVTPVVPTTVSPAVPTAPAAPAVPITAAPVAPQNPPAPSAQPQPIPIPISNENSVLVNRARSTPKSSGTRTPTGAGRIAVSVESAPKSSVTALYDHCRISGMPTPQFCHEIVKEQAEMKHKVWVVIGKQKLELPVTFSSLSQGQERVAKRVLEQLRSQAQAEPAKDDKLNTTTI</sequence>
<dbReference type="OrthoDB" id="2803523at2759"/>
<dbReference type="SUPFAM" id="SSF54768">
    <property type="entry name" value="dsRNA-binding domain-like"/>
    <property type="match status" value="1"/>
</dbReference>
<feature type="region of interest" description="Disordered" evidence="1">
    <location>
        <begin position="802"/>
        <end position="833"/>
    </location>
</feature>
<evidence type="ECO:0000256" key="1">
    <source>
        <dbReference type="SAM" id="MobiDB-lite"/>
    </source>
</evidence>
<feature type="region of interest" description="Disordered" evidence="1">
    <location>
        <begin position="583"/>
        <end position="606"/>
    </location>
</feature>
<feature type="region of interest" description="Disordered" evidence="1">
    <location>
        <begin position="51"/>
        <end position="96"/>
    </location>
</feature>
<accession>A0A8E2ANB5</accession>
<dbReference type="EMBL" id="KV722587">
    <property type="protein sequence ID" value="OCH85385.1"/>
    <property type="molecule type" value="Genomic_DNA"/>
</dbReference>
<keyword evidence="3" id="KW-1185">Reference proteome</keyword>
<proteinExistence type="predicted"/>
<organism evidence="2 3">
    <name type="scientific">Obba rivulosa</name>
    <dbReference type="NCBI Taxonomy" id="1052685"/>
    <lineage>
        <taxon>Eukaryota</taxon>
        <taxon>Fungi</taxon>
        <taxon>Dikarya</taxon>
        <taxon>Basidiomycota</taxon>
        <taxon>Agaricomycotina</taxon>
        <taxon>Agaricomycetes</taxon>
        <taxon>Polyporales</taxon>
        <taxon>Gelatoporiaceae</taxon>
        <taxon>Obba</taxon>
    </lineage>
</organism>
<evidence type="ECO:0000313" key="3">
    <source>
        <dbReference type="Proteomes" id="UP000250043"/>
    </source>
</evidence>
<feature type="compositionally biased region" description="Polar residues" evidence="1">
    <location>
        <begin position="8"/>
        <end position="22"/>
    </location>
</feature>
<reference evidence="2 3" key="1">
    <citation type="submission" date="2016-07" db="EMBL/GenBank/DDBJ databases">
        <title>Draft genome of the white-rot fungus Obba rivulosa 3A-2.</title>
        <authorList>
            <consortium name="DOE Joint Genome Institute"/>
            <person name="Miettinen O."/>
            <person name="Riley R."/>
            <person name="Acob R."/>
            <person name="Barry K."/>
            <person name="Cullen D."/>
            <person name="De Vries R."/>
            <person name="Hainaut M."/>
            <person name="Hatakka A."/>
            <person name="Henrissat B."/>
            <person name="Hilden K."/>
            <person name="Kuo R."/>
            <person name="Labutti K."/>
            <person name="Lipzen A."/>
            <person name="Makela M.R."/>
            <person name="Sandor L."/>
            <person name="Spatafora J.W."/>
            <person name="Grigoriev I.V."/>
            <person name="Hibbett D.S."/>
        </authorList>
    </citation>
    <scope>NUCLEOTIDE SEQUENCE [LARGE SCALE GENOMIC DNA]</scope>
    <source>
        <strain evidence="2 3">3A-2</strain>
    </source>
</reference>
<feature type="compositionally biased region" description="Polar residues" evidence="1">
    <location>
        <begin position="79"/>
        <end position="90"/>
    </location>
</feature>
<gene>
    <name evidence="2" type="ORF">OBBRIDRAFT_798230</name>
</gene>
<name>A0A8E2ANB5_9APHY</name>
<evidence type="ECO:0000313" key="2">
    <source>
        <dbReference type="EMBL" id="OCH85385.1"/>
    </source>
</evidence>
<dbReference type="AlphaFoldDB" id="A0A8E2ANB5"/>